<evidence type="ECO:0000256" key="1">
    <source>
        <dbReference type="SAM" id="Phobius"/>
    </source>
</evidence>
<keyword evidence="3" id="KW-1185">Reference proteome</keyword>
<dbReference type="EMBL" id="JBDJNQ010000001">
    <property type="protein sequence ID" value="MEN5376461.1"/>
    <property type="molecule type" value="Genomic_DNA"/>
</dbReference>
<keyword evidence="1" id="KW-0472">Membrane</keyword>
<name>A0ABV0BNT4_9SPHI</name>
<accession>A0ABV0BNT4</accession>
<protein>
    <submittedName>
        <fullName evidence="2">Uncharacterized protein</fullName>
    </submittedName>
</protein>
<reference evidence="2 3" key="1">
    <citation type="submission" date="2024-04" db="EMBL/GenBank/DDBJ databases">
        <title>WGS of bacteria from Torrens River.</title>
        <authorList>
            <person name="Wyrsch E.R."/>
            <person name="Drigo B."/>
        </authorList>
    </citation>
    <scope>NUCLEOTIDE SEQUENCE [LARGE SCALE GENOMIC DNA]</scope>
    <source>
        <strain evidence="2 3">TWI391</strain>
    </source>
</reference>
<evidence type="ECO:0000313" key="3">
    <source>
        <dbReference type="Proteomes" id="UP001409291"/>
    </source>
</evidence>
<organism evidence="2 3">
    <name type="scientific">Sphingobacterium kitahiroshimense</name>
    <dbReference type="NCBI Taxonomy" id="470446"/>
    <lineage>
        <taxon>Bacteria</taxon>
        <taxon>Pseudomonadati</taxon>
        <taxon>Bacteroidota</taxon>
        <taxon>Sphingobacteriia</taxon>
        <taxon>Sphingobacteriales</taxon>
        <taxon>Sphingobacteriaceae</taxon>
        <taxon>Sphingobacterium</taxon>
    </lineage>
</organism>
<proteinExistence type="predicted"/>
<comment type="caution">
    <text evidence="2">The sequence shown here is derived from an EMBL/GenBank/DDBJ whole genome shotgun (WGS) entry which is preliminary data.</text>
</comment>
<evidence type="ECO:0000313" key="2">
    <source>
        <dbReference type="EMBL" id="MEN5376461.1"/>
    </source>
</evidence>
<dbReference type="Proteomes" id="UP001409291">
    <property type="component" value="Unassembled WGS sequence"/>
</dbReference>
<dbReference type="RefSeq" id="WP_132770335.1">
    <property type="nucleotide sequence ID" value="NZ_JAOQNK010000001.1"/>
</dbReference>
<keyword evidence="1" id="KW-1133">Transmembrane helix</keyword>
<gene>
    <name evidence="2" type="ORF">ABE541_04220</name>
</gene>
<feature type="transmembrane region" description="Helical" evidence="1">
    <location>
        <begin position="32"/>
        <end position="50"/>
    </location>
</feature>
<keyword evidence="1" id="KW-0812">Transmembrane</keyword>
<feature type="transmembrane region" description="Helical" evidence="1">
    <location>
        <begin position="7"/>
        <end position="26"/>
    </location>
</feature>
<sequence length="96" mass="10831">MKNKIRFIIPKLLGVTIVVGLLSFVIGLLFKLLVAATILSAVGIFIASRMRNKKSKKMLREYWTPVTPDFRTDNSSPLRPVSHKVQHTNFAIIPIN</sequence>